<evidence type="ECO:0000313" key="3">
    <source>
        <dbReference type="EMBL" id="KAK7061217.1"/>
    </source>
</evidence>
<keyword evidence="4" id="KW-1185">Reference proteome</keyword>
<dbReference type="Proteomes" id="UP001362999">
    <property type="component" value="Unassembled WGS sequence"/>
</dbReference>
<accession>A0AAW0EBP7</accession>
<protein>
    <submittedName>
        <fullName evidence="3">Ubiquitin-like protein 3</fullName>
    </submittedName>
</protein>
<feature type="compositionally biased region" description="Pro residues" evidence="1">
    <location>
        <begin position="154"/>
        <end position="169"/>
    </location>
</feature>
<dbReference type="Gene3D" id="3.10.20.90">
    <property type="entry name" value="Phosphatidylinositol 3-kinase Catalytic Subunit, Chain A, domain 1"/>
    <property type="match status" value="1"/>
</dbReference>
<sequence>MHSAPPSSSFLPLPHQLSLRYLDSARSSTTRVDFAAEAEMERNEPVPEAPTPDNQEDVVPAADAQPEPEPEPPAIPQTPQTTLTFLLVSGRRRTMAFDPANTVGRVKELVWNAWPSDAEWQAERPPAPAYLRILYLGKILQDDDTLTKLAFPAHLPPAPSDPTPPPPPTIVHLSIRAYAPPSEDAPKKKKSLRRRGTANNTSTESDGAAAPSGGDDDDAGGCCSGCIIC</sequence>
<feature type="region of interest" description="Disordered" evidence="1">
    <location>
        <begin position="33"/>
        <end position="78"/>
    </location>
</feature>
<dbReference type="InterPro" id="IPR040015">
    <property type="entry name" value="UBL3-like"/>
</dbReference>
<feature type="compositionally biased region" description="Basic residues" evidence="1">
    <location>
        <begin position="187"/>
        <end position="196"/>
    </location>
</feature>
<feature type="domain" description="Ubiquitin-like" evidence="2">
    <location>
        <begin position="81"/>
        <end position="151"/>
    </location>
</feature>
<evidence type="ECO:0000313" key="4">
    <source>
        <dbReference type="Proteomes" id="UP001362999"/>
    </source>
</evidence>
<proteinExistence type="predicted"/>
<dbReference type="InterPro" id="IPR039540">
    <property type="entry name" value="UBL3-like_ubiquitin_dom"/>
</dbReference>
<dbReference type="EMBL" id="JAWWNJ010000002">
    <property type="protein sequence ID" value="KAK7061217.1"/>
    <property type="molecule type" value="Genomic_DNA"/>
</dbReference>
<dbReference type="InterPro" id="IPR029071">
    <property type="entry name" value="Ubiquitin-like_domsf"/>
</dbReference>
<dbReference type="PROSITE" id="PS50053">
    <property type="entry name" value="UBIQUITIN_2"/>
    <property type="match status" value="1"/>
</dbReference>
<dbReference type="AlphaFoldDB" id="A0AAW0EBP7"/>
<comment type="caution">
    <text evidence="3">The sequence shown here is derived from an EMBL/GenBank/DDBJ whole genome shotgun (WGS) entry which is preliminary data.</text>
</comment>
<dbReference type="SUPFAM" id="SSF54236">
    <property type="entry name" value="Ubiquitin-like"/>
    <property type="match status" value="1"/>
</dbReference>
<dbReference type="PANTHER" id="PTHR13169:SF0">
    <property type="entry name" value="UBIQUITIN-LIKE PROTEIN 3"/>
    <property type="match status" value="1"/>
</dbReference>
<reference evidence="3 4" key="1">
    <citation type="journal article" date="2024" name="J Genomics">
        <title>Draft genome sequencing and assembly of Favolaschia claudopus CIRM-BRFM 2984 isolated from oak limbs.</title>
        <authorList>
            <person name="Navarro D."/>
            <person name="Drula E."/>
            <person name="Chaduli D."/>
            <person name="Cazenave R."/>
            <person name="Ahrendt S."/>
            <person name="Wang J."/>
            <person name="Lipzen A."/>
            <person name="Daum C."/>
            <person name="Barry K."/>
            <person name="Grigoriev I.V."/>
            <person name="Favel A."/>
            <person name="Rosso M.N."/>
            <person name="Martin F."/>
        </authorList>
    </citation>
    <scope>NUCLEOTIDE SEQUENCE [LARGE SCALE GENOMIC DNA]</scope>
    <source>
        <strain evidence="3 4">CIRM-BRFM 2984</strain>
    </source>
</reference>
<dbReference type="PANTHER" id="PTHR13169">
    <property type="entry name" value="UBIQUITIN-LIKE PROTEIN 3 HCG-1 PROTEIN"/>
    <property type="match status" value="1"/>
</dbReference>
<gene>
    <name evidence="3" type="ORF">R3P38DRAFT_648993</name>
</gene>
<evidence type="ECO:0000256" key="1">
    <source>
        <dbReference type="SAM" id="MobiDB-lite"/>
    </source>
</evidence>
<organism evidence="3 4">
    <name type="scientific">Favolaschia claudopus</name>
    <dbReference type="NCBI Taxonomy" id="2862362"/>
    <lineage>
        <taxon>Eukaryota</taxon>
        <taxon>Fungi</taxon>
        <taxon>Dikarya</taxon>
        <taxon>Basidiomycota</taxon>
        <taxon>Agaricomycotina</taxon>
        <taxon>Agaricomycetes</taxon>
        <taxon>Agaricomycetidae</taxon>
        <taxon>Agaricales</taxon>
        <taxon>Marasmiineae</taxon>
        <taxon>Mycenaceae</taxon>
        <taxon>Favolaschia</taxon>
    </lineage>
</organism>
<feature type="region of interest" description="Disordered" evidence="1">
    <location>
        <begin position="151"/>
        <end position="219"/>
    </location>
</feature>
<name>A0AAW0EBP7_9AGAR</name>
<dbReference type="Pfam" id="PF13881">
    <property type="entry name" value="Rad60-SLD_2"/>
    <property type="match status" value="1"/>
</dbReference>
<evidence type="ECO:0000259" key="2">
    <source>
        <dbReference type="PROSITE" id="PS50053"/>
    </source>
</evidence>
<dbReference type="InterPro" id="IPR000626">
    <property type="entry name" value="Ubiquitin-like_dom"/>
</dbReference>